<dbReference type="GO" id="GO:2000762">
    <property type="term" value="P:regulation of phenylpropanoid metabolic process"/>
    <property type="evidence" value="ECO:0007669"/>
    <property type="project" value="InterPro"/>
</dbReference>
<feature type="non-terminal residue" evidence="1">
    <location>
        <position position="1"/>
    </location>
</feature>
<dbReference type="InterPro" id="IPR039638">
    <property type="entry name" value="MED33A/B"/>
</dbReference>
<gene>
    <name evidence="1" type="ORF">TIFTF001_056729</name>
</gene>
<proteinExistence type="predicted"/>
<organism evidence="1 2">
    <name type="scientific">Ficus carica</name>
    <name type="common">Common fig</name>
    <dbReference type="NCBI Taxonomy" id="3494"/>
    <lineage>
        <taxon>Eukaryota</taxon>
        <taxon>Viridiplantae</taxon>
        <taxon>Streptophyta</taxon>
        <taxon>Embryophyta</taxon>
        <taxon>Tracheophyta</taxon>
        <taxon>Spermatophyta</taxon>
        <taxon>Magnoliopsida</taxon>
        <taxon>eudicotyledons</taxon>
        <taxon>Gunneridae</taxon>
        <taxon>Pentapetalae</taxon>
        <taxon>rosids</taxon>
        <taxon>fabids</taxon>
        <taxon>Rosales</taxon>
        <taxon>Moraceae</taxon>
        <taxon>Ficeae</taxon>
        <taxon>Ficus</taxon>
    </lineage>
</organism>
<evidence type="ECO:0000313" key="1">
    <source>
        <dbReference type="EMBL" id="GMN75710.1"/>
    </source>
</evidence>
<reference evidence="1" key="1">
    <citation type="submission" date="2023-07" db="EMBL/GenBank/DDBJ databases">
        <title>draft genome sequence of fig (Ficus carica).</title>
        <authorList>
            <person name="Takahashi T."/>
            <person name="Nishimura K."/>
        </authorList>
    </citation>
    <scope>NUCLEOTIDE SEQUENCE</scope>
</reference>
<dbReference type="GO" id="GO:0016592">
    <property type="term" value="C:mediator complex"/>
    <property type="evidence" value="ECO:0007669"/>
    <property type="project" value="InterPro"/>
</dbReference>
<sequence>MYQIALHGSEVEKTAGAKILCGASLRSGWNIQKCFISLLFMFQNLI</sequence>
<dbReference type="EMBL" id="BTGU01021844">
    <property type="protein sequence ID" value="GMN75710.1"/>
    <property type="molecule type" value="Genomic_DNA"/>
</dbReference>
<comment type="caution">
    <text evidence="1">The sequence shown here is derived from an EMBL/GenBank/DDBJ whole genome shotgun (WGS) entry which is preliminary data.</text>
</comment>
<dbReference type="Proteomes" id="UP001187192">
    <property type="component" value="Unassembled WGS sequence"/>
</dbReference>
<dbReference type="PANTHER" id="PTHR33739:SF3">
    <property type="entry name" value="OS07G0681500 PROTEIN"/>
    <property type="match status" value="1"/>
</dbReference>
<protein>
    <submittedName>
        <fullName evidence="1">Uncharacterized protein</fullName>
    </submittedName>
</protein>
<dbReference type="PANTHER" id="PTHR33739">
    <property type="entry name" value="OS07G0681500 PROTEIN"/>
    <property type="match status" value="1"/>
</dbReference>
<accession>A0AA88JIJ8</accession>
<name>A0AA88JIJ8_FICCA</name>
<keyword evidence="2" id="KW-1185">Reference proteome</keyword>
<evidence type="ECO:0000313" key="2">
    <source>
        <dbReference type="Proteomes" id="UP001187192"/>
    </source>
</evidence>
<dbReference type="AlphaFoldDB" id="A0AA88JIJ8"/>